<protein>
    <recommendedName>
        <fullName evidence="3">F-box domain-containing protein</fullName>
    </recommendedName>
</protein>
<dbReference type="Proteomes" id="UP001215280">
    <property type="component" value="Unassembled WGS sequence"/>
</dbReference>
<evidence type="ECO:0000313" key="2">
    <source>
        <dbReference type="Proteomes" id="UP001215280"/>
    </source>
</evidence>
<dbReference type="EMBL" id="JARJLG010000078">
    <property type="protein sequence ID" value="KAJ7751507.1"/>
    <property type="molecule type" value="Genomic_DNA"/>
</dbReference>
<proteinExistence type="predicted"/>
<comment type="caution">
    <text evidence="1">The sequence shown here is derived from an EMBL/GenBank/DDBJ whole genome shotgun (WGS) entry which is preliminary data.</text>
</comment>
<dbReference type="AlphaFoldDB" id="A0AAD7IVQ3"/>
<organism evidence="1 2">
    <name type="scientific">Mycena maculata</name>
    <dbReference type="NCBI Taxonomy" id="230809"/>
    <lineage>
        <taxon>Eukaryota</taxon>
        <taxon>Fungi</taxon>
        <taxon>Dikarya</taxon>
        <taxon>Basidiomycota</taxon>
        <taxon>Agaricomycotina</taxon>
        <taxon>Agaricomycetes</taxon>
        <taxon>Agaricomycetidae</taxon>
        <taxon>Agaricales</taxon>
        <taxon>Marasmiineae</taxon>
        <taxon>Mycenaceae</taxon>
        <taxon>Mycena</taxon>
    </lineage>
</organism>
<evidence type="ECO:0000313" key="1">
    <source>
        <dbReference type="EMBL" id="KAJ7751507.1"/>
    </source>
</evidence>
<gene>
    <name evidence="1" type="ORF">DFH07DRAFT_525752</name>
</gene>
<accession>A0AAD7IVQ3</accession>
<evidence type="ECO:0008006" key="3">
    <source>
        <dbReference type="Google" id="ProtNLM"/>
    </source>
</evidence>
<sequence>MSKSASLASIPIELIDEIARYPPHGDLLAFCRVNRLVNSVCLRWIYRTVVLESSVLAVHCFRTLISNIQCAQAVRNLIIDFCPETMLNAFSRILRAALRKLNSLESIDVSASTDIFWAISNIHLPRLRLCCIPFTSDIVPFLQLHPKLSGLALDPVPHNSVMQWTSMDPILLPDLETFSGPEIVALSVIPWSPATHVAIFWDPRFRENSPALFEAIARSGTKLTEIQNILVTWEPSLLTAITDNIPDVTSLTVRNVSPLHMPADMEAFFSCVDATIGSLRSLQVLSVVSMSGFPDALDPQDLDREFQTVRRWGDVSSSLRCCVFPSETKWIRIRPQVWYPTNTIDSTPDMLMRFRWFVTTVITSTALPAEYLAALELIGGKDLVAALKGSFEREGVLSEFVLSERSTGISVTIGASG</sequence>
<keyword evidence="2" id="KW-1185">Reference proteome</keyword>
<name>A0AAD7IVQ3_9AGAR</name>
<reference evidence="1" key="1">
    <citation type="submission" date="2023-03" db="EMBL/GenBank/DDBJ databases">
        <title>Massive genome expansion in bonnet fungi (Mycena s.s.) driven by repeated elements and novel gene families across ecological guilds.</title>
        <authorList>
            <consortium name="Lawrence Berkeley National Laboratory"/>
            <person name="Harder C.B."/>
            <person name="Miyauchi S."/>
            <person name="Viragh M."/>
            <person name="Kuo A."/>
            <person name="Thoen E."/>
            <person name="Andreopoulos B."/>
            <person name="Lu D."/>
            <person name="Skrede I."/>
            <person name="Drula E."/>
            <person name="Henrissat B."/>
            <person name="Morin E."/>
            <person name="Kohler A."/>
            <person name="Barry K."/>
            <person name="LaButti K."/>
            <person name="Morin E."/>
            <person name="Salamov A."/>
            <person name="Lipzen A."/>
            <person name="Mereny Z."/>
            <person name="Hegedus B."/>
            <person name="Baldrian P."/>
            <person name="Stursova M."/>
            <person name="Weitz H."/>
            <person name="Taylor A."/>
            <person name="Grigoriev I.V."/>
            <person name="Nagy L.G."/>
            <person name="Martin F."/>
            <person name="Kauserud H."/>
        </authorList>
    </citation>
    <scope>NUCLEOTIDE SEQUENCE</scope>
    <source>
        <strain evidence="1">CBHHK188m</strain>
    </source>
</reference>